<dbReference type="AlphaFoldDB" id="C6LID6"/>
<dbReference type="Proteomes" id="UP000005561">
    <property type="component" value="Unassembled WGS sequence"/>
</dbReference>
<gene>
    <name evidence="1" type="ORF">BRYFOR_08490</name>
</gene>
<dbReference type="EMBL" id="ACCL02000017">
    <property type="protein sequence ID" value="EET59632.1"/>
    <property type="molecule type" value="Genomic_DNA"/>
</dbReference>
<reference evidence="1" key="1">
    <citation type="submission" date="2009-07" db="EMBL/GenBank/DDBJ databases">
        <authorList>
            <person name="Weinstock G."/>
            <person name="Sodergren E."/>
            <person name="Clifton S."/>
            <person name="Fulton L."/>
            <person name="Fulton B."/>
            <person name="Courtney L."/>
            <person name="Fronick C."/>
            <person name="Harrison M."/>
            <person name="Strong C."/>
            <person name="Farmer C."/>
            <person name="Delahaunty K."/>
            <person name="Markovic C."/>
            <person name="Hall O."/>
            <person name="Minx P."/>
            <person name="Tomlinson C."/>
            <person name="Mitreva M."/>
            <person name="Nelson J."/>
            <person name="Hou S."/>
            <person name="Wollam A."/>
            <person name="Pepin K.H."/>
            <person name="Johnson M."/>
            <person name="Bhonagiri V."/>
            <person name="Nash W.E."/>
            <person name="Warren W."/>
            <person name="Chinwalla A."/>
            <person name="Mardis E.R."/>
            <person name="Wilson R.K."/>
        </authorList>
    </citation>
    <scope>NUCLEOTIDE SEQUENCE [LARGE SCALE GENOMIC DNA]</scope>
    <source>
        <strain evidence="1">DSM 14469</strain>
    </source>
</reference>
<evidence type="ECO:0000313" key="2">
    <source>
        <dbReference type="Proteomes" id="UP000005561"/>
    </source>
</evidence>
<keyword evidence="2" id="KW-1185">Reference proteome</keyword>
<proteinExistence type="predicted"/>
<sequence length="44" mass="5247">MQFFYISCKYQSDYSTALRIYLLEKCKKTGNPLRIPSLKTLRDI</sequence>
<name>C6LID6_9FIRM</name>
<protein>
    <submittedName>
        <fullName evidence="1">Uncharacterized protein</fullName>
    </submittedName>
</protein>
<comment type="caution">
    <text evidence="1">The sequence shown here is derived from an EMBL/GenBank/DDBJ whole genome shotgun (WGS) entry which is preliminary data.</text>
</comment>
<accession>C6LID6</accession>
<organism evidence="1 2">
    <name type="scientific">Marvinbryantia formatexigens DSM 14469</name>
    <dbReference type="NCBI Taxonomy" id="478749"/>
    <lineage>
        <taxon>Bacteria</taxon>
        <taxon>Bacillati</taxon>
        <taxon>Bacillota</taxon>
        <taxon>Clostridia</taxon>
        <taxon>Lachnospirales</taxon>
        <taxon>Lachnospiraceae</taxon>
        <taxon>Marvinbryantia</taxon>
    </lineage>
</organism>
<evidence type="ECO:0000313" key="1">
    <source>
        <dbReference type="EMBL" id="EET59632.1"/>
    </source>
</evidence>